<dbReference type="InterPro" id="IPR002028">
    <property type="entry name" value="Trp_synthase_suA"/>
</dbReference>
<evidence type="ECO:0000256" key="1">
    <source>
        <dbReference type="ARBA" id="ARBA00004733"/>
    </source>
</evidence>
<comment type="similarity">
    <text evidence="8 9">Belongs to the TrpA family.</text>
</comment>
<organism evidence="10 11">
    <name type="scientific">Enterococcus durans</name>
    <dbReference type="NCBI Taxonomy" id="53345"/>
    <lineage>
        <taxon>Bacteria</taxon>
        <taxon>Bacillati</taxon>
        <taxon>Bacillota</taxon>
        <taxon>Bacilli</taxon>
        <taxon>Lactobacillales</taxon>
        <taxon>Enterococcaceae</taxon>
        <taxon>Enterococcus</taxon>
    </lineage>
</organism>
<keyword evidence="5 8" id="KW-0057">Aromatic amino acid biosynthesis</keyword>
<dbReference type="UniPathway" id="UPA00035">
    <property type="reaction ID" value="UER00044"/>
</dbReference>
<evidence type="ECO:0000256" key="4">
    <source>
        <dbReference type="ARBA" id="ARBA00022822"/>
    </source>
</evidence>
<evidence type="ECO:0000256" key="3">
    <source>
        <dbReference type="ARBA" id="ARBA00022605"/>
    </source>
</evidence>
<evidence type="ECO:0000256" key="7">
    <source>
        <dbReference type="ARBA" id="ARBA00049047"/>
    </source>
</evidence>
<evidence type="ECO:0000256" key="2">
    <source>
        <dbReference type="ARBA" id="ARBA00011270"/>
    </source>
</evidence>
<feature type="active site" description="Proton acceptor" evidence="8">
    <location>
        <position position="58"/>
    </location>
</feature>
<dbReference type="PROSITE" id="PS00167">
    <property type="entry name" value="TRP_SYNTHASE_ALPHA"/>
    <property type="match status" value="1"/>
</dbReference>
<evidence type="ECO:0000313" key="11">
    <source>
        <dbReference type="Proteomes" id="UP000252797"/>
    </source>
</evidence>
<comment type="catalytic activity">
    <reaction evidence="7 8">
        <text>(1S,2R)-1-C-(indol-3-yl)glycerol 3-phosphate + L-serine = D-glyceraldehyde 3-phosphate + L-tryptophan + H2O</text>
        <dbReference type="Rhea" id="RHEA:10532"/>
        <dbReference type="ChEBI" id="CHEBI:15377"/>
        <dbReference type="ChEBI" id="CHEBI:33384"/>
        <dbReference type="ChEBI" id="CHEBI:57912"/>
        <dbReference type="ChEBI" id="CHEBI:58866"/>
        <dbReference type="ChEBI" id="CHEBI:59776"/>
        <dbReference type="EC" id="4.2.1.20"/>
    </reaction>
</comment>
<comment type="function">
    <text evidence="8">The alpha subunit is responsible for the aldol cleavage of indoleglycerol phosphate to indole and glyceraldehyde 3-phosphate.</text>
</comment>
<reference evidence="10 11" key="1">
    <citation type="submission" date="2015-06" db="EMBL/GenBank/DDBJ databases">
        <title>The Genome Sequence of Enterococcus durans 4EA1.</title>
        <authorList>
            <consortium name="The Broad Institute Genomics Platform"/>
            <consortium name="The Broad Institute Genome Sequencing Center for Infectious Disease"/>
            <person name="Earl A.M."/>
            <person name="Van Tyne D."/>
            <person name="Lebreton F."/>
            <person name="Saavedra J.T."/>
            <person name="Gilmore M.S."/>
            <person name="Manson Mcguire A."/>
            <person name="Clock S."/>
            <person name="Crupain M."/>
            <person name="Rangan U."/>
            <person name="Young S."/>
            <person name="Abouelleil A."/>
            <person name="Cao P."/>
            <person name="Chapman S.B."/>
            <person name="Griggs A."/>
            <person name="Priest M."/>
            <person name="Shea T."/>
            <person name="Wortman J."/>
            <person name="Nusbaum C."/>
            <person name="Birren B."/>
        </authorList>
    </citation>
    <scope>NUCLEOTIDE SEQUENCE [LARGE SCALE GENOMIC DNA]</scope>
    <source>
        <strain evidence="10 11">4EA1</strain>
    </source>
</reference>
<dbReference type="HAMAP" id="MF_00131">
    <property type="entry name" value="Trp_synth_alpha"/>
    <property type="match status" value="1"/>
</dbReference>
<dbReference type="SUPFAM" id="SSF51366">
    <property type="entry name" value="Ribulose-phoshate binding barrel"/>
    <property type="match status" value="1"/>
</dbReference>
<dbReference type="Proteomes" id="UP000252797">
    <property type="component" value="Unassembled WGS sequence"/>
</dbReference>
<dbReference type="PANTHER" id="PTHR43406">
    <property type="entry name" value="TRYPTOPHAN SYNTHASE, ALPHA CHAIN"/>
    <property type="match status" value="1"/>
</dbReference>
<dbReference type="GeneID" id="56742417"/>
<dbReference type="RefSeq" id="WP_081134190.1">
    <property type="nucleotide sequence ID" value="NZ_CP022930.1"/>
</dbReference>
<dbReference type="NCBIfam" id="TIGR00262">
    <property type="entry name" value="trpA"/>
    <property type="match status" value="1"/>
</dbReference>
<evidence type="ECO:0000313" key="10">
    <source>
        <dbReference type="EMBL" id="RCA09427.1"/>
    </source>
</evidence>
<proteinExistence type="inferred from homology"/>
<dbReference type="InterPro" id="IPR013785">
    <property type="entry name" value="Aldolase_TIM"/>
</dbReference>
<dbReference type="GO" id="GO:0004834">
    <property type="term" value="F:tryptophan synthase activity"/>
    <property type="evidence" value="ECO:0007669"/>
    <property type="project" value="UniProtKB-UniRule"/>
</dbReference>
<dbReference type="EC" id="4.2.1.20" evidence="8"/>
<dbReference type="EMBL" id="LEPB01000009">
    <property type="protein sequence ID" value="RCA09427.1"/>
    <property type="molecule type" value="Genomic_DNA"/>
</dbReference>
<keyword evidence="3 8" id="KW-0028">Amino-acid biosynthesis</keyword>
<dbReference type="CDD" id="cd04724">
    <property type="entry name" value="Tryptophan_synthase_alpha"/>
    <property type="match status" value="1"/>
</dbReference>
<dbReference type="Gene3D" id="3.20.20.70">
    <property type="entry name" value="Aldolase class I"/>
    <property type="match status" value="1"/>
</dbReference>
<evidence type="ECO:0000256" key="5">
    <source>
        <dbReference type="ARBA" id="ARBA00023141"/>
    </source>
</evidence>
<comment type="caution">
    <text evidence="10">The sequence shown here is derived from an EMBL/GenBank/DDBJ whole genome shotgun (WGS) entry which is preliminary data.</text>
</comment>
<dbReference type="InterPro" id="IPR011060">
    <property type="entry name" value="RibuloseP-bd_barrel"/>
</dbReference>
<dbReference type="PANTHER" id="PTHR43406:SF1">
    <property type="entry name" value="TRYPTOPHAN SYNTHASE ALPHA CHAIN, CHLOROPLASTIC"/>
    <property type="match status" value="1"/>
</dbReference>
<dbReference type="Pfam" id="PF00290">
    <property type="entry name" value="Trp_syntA"/>
    <property type="match status" value="1"/>
</dbReference>
<dbReference type="GO" id="GO:0005829">
    <property type="term" value="C:cytosol"/>
    <property type="evidence" value="ECO:0007669"/>
    <property type="project" value="TreeGrafter"/>
</dbReference>
<evidence type="ECO:0000256" key="6">
    <source>
        <dbReference type="ARBA" id="ARBA00023239"/>
    </source>
</evidence>
<name>A0A367CA00_9ENTE</name>
<dbReference type="InterPro" id="IPR018204">
    <property type="entry name" value="Trp_synthase_alpha_AS"/>
</dbReference>
<gene>
    <name evidence="8" type="primary">trpA</name>
    <name evidence="10" type="ORF">EA71_03038</name>
</gene>
<sequence length="250" mass="27464">MKPLTLYLENQTTKPLFIPYIMAGAQGLEHLPEEIEMLAKSGATAIELGIPFSDPVADGPIIQEAGLNAFKHQVTLKKIIAVLQDYHSPVPLILMGYSNSFFHYGVKQLVDDLKDCHVQGVIIPDLPYEHRDLVLPDLGDIALIQLVSLTSPSERIDTLVKEAEGFIYAVTINGTTGVNKTYQQNLTEHLKEIKEKSAIPVLAGFGISKAEHVRRFAQCCDGVVVGSKIVHSLQVDGLTKTQELIGELLR</sequence>
<comment type="subunit">
    <text evidence="2 8">Tetramer of two alpha and two beta chains.</text>
</comment>
<dbReference type="AlphaFoldDB" id="A0A367CA00"/>
<comment type="pathway">
    <text evidence="1 8">Amino-acid biosynthesis; L-tryptophan biosynthesis; L-tryptophan from chorismate: step 5/5.</text>
</comment>
<protein>
    <recommendedName>
        <fullName evidence="8">Tryptophan synthase alpha chain</fullName>
        <ecNumber evidence="8">4.2.1.20</ecNumber>
    </recommendedName>
</protein>
<feature type="active site" description="Proton acceptor" evidence="8">
    <location>
        <position position="47"/>
    </location>
</feature>
<dbReference type="STRING" id="53345.LIU_13330"/>
<evidence type="ECO:0000256" key="8">
    <source>
        <dbReference type="HAMAP-Rule" id="MF_00131"/>
    </source>
</evidence>
<keyword evidence="6 8" id="KW-0456">Lyase</keyword>
<keyword evidence="4 8" id="KW-0822">Tryptophan biosynthesis</keyword>
<accession>A0A367CA00</accession>
<evidence type="ECO:0000256" key="9">
    <source>
        <dbReference type="RuleBase" id="RU003662"/>
    </source>
</evidence>